<keyword evidence="2" id="KW-1185">Reference proteome</keyword>
<dbReference type="Proteomes" id="UP000297693">
    <property type="component" value="Unassembled WGS sequence"/>
</dbReference>
<name>A0A4R9K492_9LEPT</name>
<evidence type="ECO:0000313" key="1">
    <source>
        <dbReference type="EMBL" id="TGL60276.1"/>
    </source>
</evidence>
<organism evidence="1 2">
    <name type="scientific">Leptospira ognonensis</name>
    <dbReference type="NCBI Taxonomy" id="2484945"/>
    <lineage>
        <taxon>Bacteria</taxon>
        <taxon>Pseudomonadati</taxon>
        <taxon>Spirochaetota</taxon>
        <taxon>Spirochaetia</taxon>
        <taxon>Leptospirales</taxon>
        <taxon>Leptospiraceae</taxon>
        <taxon>Leptospira</taxon>
    </lineage>
</organism>
<dbReference type="AlphaFoldDB" id="A0A4R9K492"/>
<evidence type="ECO:0000313" key="2">
    <source>
        <dbReference type="Proteomes" id="UP000297693"/>
    </source>
</evidence>
<protein>
    <submittedName>
        <fullName evidence="1">Uncharacterized protein</fullName>
    </submittedName>
</protein>
<sequence length="200" mass="22523">MILKIFYTSILLSLLFASVECKENPPETEILKVQNDTSLDLNSAVSKVLPLIFPHLLKEWKLEPADTSKLWVLRASYGGTTALTFDSQKEYAENLIRTQAMYTAQLAAAISNLPIKEIRLSLTKPLYVKGENHPDVGIQEFEIFRTALSTEKAKAILAEHKTISPFSSFKNHKEELSQLYGKIQAAWTIELNQLGQITVE</sequence>
<comment type="caution">
    <text evidence="1">The sequence shown here is derived from an EMBL/GenBank/DDBJ whole genome shotgun (WGS) entry which is preliminary data.</text>
</comment>
<accession>A0A4R9K492</accession>
<dbReference type="RefSeq" id="WP_135623201.1">
    <property type="nucleotide sequence ID" value="NZ_RQGD01000022.1"/>
</dbReference>
<dbReference type="EMBL" id="RQGD01000022">
    <property type="protein sequence ID" value="TGL60276.1"/>
    <property type="molecule type" value="Genomic_DNA"/>
</dbReference>
<gene>
    <name evidence="1" type="ORF">EHQ58_07185</name>
</gene>
<reference evidence="1" key="1">
    <citation type="journal article" date="2019" name="PLoS Negl. Trop. Dis.">
        <title>Revisiting the worldwide diversity of Leptospira species in the environment.</title>
        <authorList>
            <person name="Vincent A.T."/>
            <person name="Schiettekatte O."/>
            <person name="Bourhy P."/>
            <person name="Veyrier F.J."/>
            <person name="Picardeau M."/>
        </authorList>
    </citation>
    <scope>NUCLEOTIDE SEQUENCE [LARGE SCALE GENOMIC DNA]</scope>
    <source>
        <strain evidence="1">201702476</strain>
    </source>
</reference>
<dbReference type="OrthoDB" id="344570at2"/>
<proteinExistence type="predicted"/>